<proteinExistence type="predicted"/>
<dbReference type="EMBL" id="JAHHUM010002119">
    <property type="protein sequence ID" value="KAK5606038.1"/>
    <property type="molecule type" value="Genomic_DNA"/>
</dbReference>
<evidence type="ECO:0000313" key="2">
    <source>
        <dbReference type="EMBL" id="KAK5606038.1"/>
    </source>
</evidence>
<reference evidence="2 3" key="1">
    <citation type="submission" date="2021-06" db="EMBL/GenBank/DDBJ databases">
        <authorList>
            <person name="Palmer J.M."/>
        </authorList>
    </citation>
    <scope>NUCLEOTIDE SEQUENCE [LARGE SCALE GENOMIC DNA]</scope>
    <source>
        <strain evidence="2 3">MEX-2019</strain>
        <tissue evidence="2">Muscle</tissue>
    </source>
</reference>
<name>A0AAV9R896_9TELE</name>
<feature type="region of interest" description="Disordered" evidence="1">
    <location>
        <begin position="1"/>
        <end position="90"/>
    </location>
</feature>
<organism evidence="2 3">
    <name type="scientific">Crenichthys baileyi</name>
    <name type="common">White River springfish</name>
    <dbReference type="NCBI Taxonomy" id="28760"/>
    <lineage>
        <taxon>Eukaryota</taxon>
        <taxon>Metazoa</taxon>
        <taxon>Chordata</taxon>
        <taxon>Craniata</taxon>
        <taxon>Vertebrata</taxon>
        <taxon>Euteleostomi</taxon>
        <taxon>Actinopterygii</taxon>
        <taxon>Neopterygii</taxon>
        <taxon>Teleostei</taxon>
        <taxon>Neoteleostei</taxon>
        <taxon>Acanthomorphata</taxon>
        <taxon>Ovalentaria</taxon>
        <taxon>Atherinomorphae</taxon>
        <taxon>Cyprinodontiformes</taxon>
        <taxon>Goodeidae</taxon>
        <taxon>Crenichthys</taxon>
    </lineage>
</organism>
<comment type="caution">
    <text evidence="2">The sequence shown here is derived from an EMBL/GenBank/DDBJ whole genome shotgun (WGS) entry which is preliminary data.</text>
</comment>
<protein>
    <submittedName>
        <fullName evidence="2">Uncharacterized protein</fullName>
    </submittedName>
</protein>
<keyword evidence="3" id="KW-1185">Reference proteome</keyword>
<sequence>MSVSFRSSSRACTKFRRGQEPSVQNQGGRQLQRRHGDRTGHEGEDEDLETVEADRDVETLAASDGEDKEASRDVETLSAGYGEDKEASRDIETVEAGVSGNLLVGQETCGD</sequence>
<evidence type="ECO:0000313" key="3">
    <source>
        <dbReference type="Proteomes" id="UP001311232"/>
    </source>
</evidence>
<evidence type="ECO:0000256" key="1">
    <source>
        <dbReference type="SAM" id="MobiDB-lite"/>
    </source>
</evidence>
<accession>A0AAV9R896</accession>
<gene>
    <name evidence="2" type="ORF">CRENBAI_001584</name>
</gene>
<feature type="compositionally biased region" description="Polar residues" evidence="1">
    <location>
        <begin position="1"/>
        <end position="11"/>
    </location>
</feature>
<dbReference type="Proteomes" id="UP001311232">
    <property type="component" value="Unassembled WGS sequence"/>
</dbReference>
<dbReference type="AlphaFoldDB" id="A0AAV9R896"/>